<evidence type="ECO:0000313" key="3">
    <source>
        <dbReference type="Proteomes" id="UP000234681"/>
    </source>
</evidence>
<evidence type="ECO:0000313" key="4">
    <source>
        <dbReference type="RGD" id="1359321"/>
    </source>
</evidence>
<dbReference type="Proteomes" id="UP000234681">
    <property type="component" value="Chromosome 2"/>
</dbReference>
<dbReference type="RGD" id="1359321">
    <property type="gene designation" value="Gnb4"/>
</dbReference>
<name>A6IHP8_RAT</name>
<dbReference type="EMBL" id="CH473961">
    <property type="protein sequence ID" value="EDM01196.1"/>
    <property type="molecule type" value="Genomic_DNA"/>
</dbReference>
<reference evidence="3" key="1">
    <citation type="submission" date="2005-09" db="EMBL/GenBank/DDBJ databases">
        <authorList>
            <person name="Mural R.J."/>
            <person name="Li P.W."/>
            <person name="Adams M.D."/>
            <person name="Amanatides P.G."/>
            <person name="Baden-Tillson H."/>
            <person name="Barnstead M."/>
            <person name="Chin S.H."/>
            <person name="Dew I."/>
            <person name="Evans C.A."/>
            <person name="Ferriera S."/>
            <person name="Flanigan M."/>
            <person name="Fosler C."/>
            <person name="Glodek A."/>
            <person name="Gu Z."/>
            <person name="Holt R.A."/>
            <person name="Jennings D."/>
            <person name="Kraft C.L."/>
            <person name="Lu F."/>
            <person name="Nguyen T."/>
            <person name="Nusskern D.R."/>
            <person name="Pfannkoch C.M."/>
            <person name="Sitter C."/>
            <person name="Sutton G.G."/>
            <person name="Venter J.C."/>
            <person name="Wang Z."/>
            <person name="Woodage T."/>
            <person name="Zheng X.H."/>
            <person name="Zhong F."/>
        </authorList>
    </citation>
    <scope>NUCLEOTIDE SEQUENCE [LARGE SCALE GENOMIC DNA]</scope>
    <source>
        <strain>BN</strain>
        <strain evidence="3">Sprague-Dawley</strain>
    </source>
</reference>
<dbReference type="InterPro" id="IPR036322">
    <property type="entry name" value="WD40_repeat_dom_sf"/>
</dbReference>
<dbReference type="PANTHER" id="PTHR19850">
    <property type="entry name" value="GUANINE NUCLEOTIDE-BINDING PROTEIN BETA G PROTEIN BETA"/>
    <property type="match status" value="1"/>
</dbReference>
<dbReference type="InterPro" id="IPR016346">
    <property type="entry name" value="G-protein_beta_1-5"/>
</dbReference>
<accession>A6IHP8</accession>
<dbReference type="InterPro" id="IPR015943">
    <property type="entry name" value="WD40/YVTN_repeat-like_dom_sf"/>
</dbReference>
<organism evidence="2 3">
    <name type="scientific">Rattus norvegicus</name>
    <name type="common">Rat</name>
    <dbReference type="NCBI Taxonomy" id="10116"/>
    <lineage>
        <taxon>Eukaryota</taxon>
        <taxon>Metazoa</taxon>
        <taxon>Chordata</taxon>
        <taxon>Craniata</taxon>
        <taxon>Vertebrata</taxon>
        <taxon>Euteleostomi</taxon>
        <taxon>Mammalia</taxon>
        <taxon>Eutheria</taxon>
        <taxon>Euarchontoglires</taxon>
        <taxon>Glires</taxon>
        <taxon>Rodentia</taxon>
        <taxon>Myomorpha</taxon>
        <taxon>Muroidea</taxon>
        <taxon>Muridae</taxon>
        <taxon>Murinae</taxon>
        <taxon>Rattus</taxon>
    </lineage>
</organism>
<dbReference type="SUPFAM" id="SSF50978">
    <property type="entry name" value="WD40 repeat-like"/>
    <property type="match status" value="1"/>
</dbReference>
<protein>
    <submittedName>
        <fullName evidence="2">Guanine nucleotide binding protein beta 4 subunit, isoform CRA_b</fullName>
    </submittedName>
</protein>
<feature type="coiled-coil region" evidence="1">
    <location>
        <begin position="1"/>
        <end position="31"/>
    </location>
</feature>
<keyword evidence="1" id="KW-0175">Coiled coil</keyword>
<dbReference type="GO" id="GO:0007165">
    <property type="term" value="P:signal transduction"/>
    <property type="evidence" value="ECO:0007669"/>
    <property type="project" value="InterPro"/>
</dbReference>
<sequence>MSELEQLRQEAEQLRNQIQDARKACNDATLVQITSNMDSVGRIQMRTRRTLRGHLAKIYAMHWGYDSRSVAVTAELPREVSSLRTITCISFVHESLILCSFVETASTENGSLHQEYPLTLQKFRAVCSGVGSTPEAPTS</sequence>
<gene>
    <name evidence="2 4" type="primary">Gnb4</name>
    <name evidence="2" type="ORF">rCG_41442</name>
</gene>
<evidence type="ECO:0000256" key="1">
    <source>
        <dbReference type="SAM" id="Coils"/>
    </source>
</evidence>
<proteinExistence type="predicted"/>
<dbReference type="Gene3D" id="2.130.10.10">
    <property type="entry name" value="YVTN repeat-like/Quinoprotein amine dehydrogenase"/>
    <property type="match status" value="1"/>
</dbReference>
<evidence type="ECO:0000313" key="2">
    <source>
        <dbReference type="EMBL" id="EDM01196.1"/>
    </source>
</evidence>
<dbReference type="AlphaFoldDB" id="A6IHP8"/>